<dbReference type="RefSeq" id="WP_080039969.1">
    <property type="nucleotide sequence ID" value="NZ_CP017717.1"/>
</dbReference>
<dbReference type="OrthoDB" id="3542847at2"/>
<sequence>MSRKTTIRPALIALLAAAALTPTAAVARTQPASAHHLAADPGPGEAASKTHKCGEIGLSIEARSADDKESACETAKKVAKEAIEGSAPGPARGLSGLTVQVDGQTWTCQDRQSDEDPDPHTLCANTSRDSEQVLLYS</sequence>
<accession>A0A1V0A0R4</accession>
<feature type="chain" id="PRO_5039399240" description="Subtilisin inhibitor domain-containing protein" evidence="2">
    <location>
        <begin position="28"/>
        <end position="137"/>
    </location>
</feature>
<evidence type="ECO:0000313" key="4">
    <source>
        <dbReference type="Proteomes" id="UP000190797"/>
    </source>
</evidence>
<dbReference type="KEGG" id="noa:BKM31_22025"/>
<proteinExistence type="predicted"/>
<gene>
    <name evidence="3" type="ORF">BKM31_22025</name>
</gene>
<protein>
    <recommendedName>
        <fullName evidence="5">Subtilisin inhibitor domain-containing protein</fullName>
    </recommendedName>
</protein>
<name>A0A1V0A0R4_9ACTN</name>
<feature type="region of interest" description="Disordered" evidence="1">
    <location>
        <begin position="109"/>
        <end position="137"/>
    </location>
</feature>
<dbReference type="AlphaFoldDB" id="A0A1V0A0R4"/>
<keyword evidence="2" id="KW-0732">Signal</keyword>
<keyword evidence="4" id="KW-1185">Reference proteome</keyword>
<dbReference type="Proteomes" id="UP000190797">
    <property type="component" value="Chromosome"/>
</dbReference>
<evidence type="ECO:0000256" key="2">
    <source>
        <dbReference type="SAM" id="SignalP"/>
    </source>
</evidence>
<feature type="region of interest" description="Disordered" evidence="1">
    <location>
        <begin position="31"/>
        <end position="50"/>
    </location>
</feature>
<evidence type="ECO:0000256" key="1">
    <source>
        <dbReference type="SAM" id="MobiDB-lite"/>
    </source>
</evidence>
<reference evidence="4" key="1">
    <citation type="journal article" date="2017" name="Med. Chem. Commun.">
        <title>Nonomuraea sp. ATCC 55076 harbours the largest actinomycete chromosome to date and the kistamicin biosynthetic gene cluster.</title>
        <authorList>
            <person name="Nazari B."/>
            <person name="Forneris C.C."/>
            <person name="Gibson M.I."/>
            <person name="Moon K."/>
            <person name="Schramma K.R."/>
            <person name="Seyedsayamdost M.R."/>
        </authorList>
    </citation>
    <scope>NUCLEOTIDE SEQUENCE [LARGE SCALE GENOMIC DNA]</scope>
    <source>
        <strain evidence="4">ATCC 55076</strain>
    </source>
</reference>
<evidence type="ECO:0008006" key="5">
    <source>
        <dbReference type="Google" id="ProtNLM"/>
    </source>
</evidence>
<organism evidence="3 4">
    <name type="scientific">[Actinomadura] parvosata subsp. kistnae</name>
    <dbReference type="NCBI Taxonomy" id="1909395"/>
    <lineage>
        <taxon>Bacteria</taxon>
        <taxon>Bacillati</taxon>
        <taxon>Actinomycetota</taxon>
        <taxon>Actinomycetes</taxon>
        <taxon>Streptosporangiales</taxon>
        <taxon>Streptosporangiaceae</taxon>
        <taxon>Nonomuraea</taxon>
    </lineage>
</organism>
<evidence type="ECO:0000313" key="3">
    <source>
        <dbReference type="EMBL" id="AQZ63780.1"/>
    </source>
</evidence>
<feature type="signal peptide" evidence="2">
    <location>
        <begin position="1"/>
        <end position="27"/>
    </location>
</feature>
<dbReference type="EMBL" id="CP017717">
    <property type="protein sequence ID" value="AQZ63780.1"/>
    <property type="molecule type" value="Genomic_DNA"/>
</dbReference>